<name>X1R9W0_9ZZZZ</name>
<comment type="caution">
    <text evidence="1">The sequence shown here is derived from an EMBL/GenBank/DDBJ whole genome shotgun (WGS) entry which is preliminary data.</text>
</comment>
<feature type="non-terminal residue" evidence="1">
    <location>
        <position position="53"/>
    </location>
</feature>
<proteinExistence type="predicted"/>
<dbReference type="EMBL" id="BARV01044848">
    <property type="protein sequence ID" value="GAI63816.1"/>
    <property type="molecule type" value="Genomic_DNA"/>
</dbReference>
<reference evidence="1" key="1">
    <citation type="journal article" date="2014" name="Front. Microbiol.">
        <title>High frequency of phylogenetically diverse reductive dehalogenase-homologous genes in deep subseafloor sedimentary metagenomes.</title>
        <authorList>
            <person name="Kawai M."/>
            <person name="Futagami T."/>
            <person name="Toyoda A."/>
            <person name="Takaki Y."/>
            <person name="Nishi S."/>
            <person name="Hori S."/>
            <person name="Arai W."/>
            <person name="Tsubouchi T."/>
            <person name="Morono Y."/>
            <person name="Uchiyama I."/>
            <person name="Ito T."/>
            <person name="Fujiyama A."/>
            <person name="Inagaki F."/>
            <person name="Takami H."/>
        </authorList>
    </citation>
    <scope>NUCLEOTIDE SEQUENCE</scope>
    <source>
        <strain evidence="1">Expedition CK06-06</strain>
    </source>
</reference>
<organism evidence="1">
    <name type="scientific">marine sediment metagenome</name>
    <dbReference type="NCBI Taxonomy" id="412755"/>
    <lineage>
        <taxon>unclassified sequences</taxon>
        <taxon>metagenomes</taxon>
        <taxon>ecological metagenomes</taxon>
    </lineage>
</organism>
<sequence length="53" mass="6042">MKILLINKFLYPKGGDAISTLKTGKLLSENGHEVVFWGMKHPSNNKLSFEDFF</sequence>
<evidence type="ECO:0008006" key="2">
    <source>
        <dbReference type="Google" id="ProtNLM"/>
    </source>
</evidence>
<gene>
    <name evidence="1" type="ORF">S06H3_66094</name>
</gene>
<protein>
    <recommendedName>
        <fullName evidence="2">Glycosyltransferase subfamily 4-like N-terminal domain-containing protein</fullName>
    </recommendedName>
</protein>
<evidence type="ECO:0000313" key="1">
    <source>
        <dbReference type="EMBL" id="GAI63816.1"/>
    </source>
</evidence>
<dbReference type="AlphaFoldDB" id="X1R9W0"/>
<accession>X1R9W0</accession>